<dbReference type="EMBL" id="CM042037">
    <property type="protein sequence ID" value="KAI3742359.1"/>
    <property type="molecule type" value="Genomic_DNA"/>
</dbReference>
<organism evidence="1 2">
    <name type="scientific">Smallanthus sonchifolius</name>
    <dbReference type="NCBI Taxonomy" id="185202"/>
    <lineage>
        <taxon>Eukaryota</taxon>
        <taxon>Viridiplantae</taxon>
        <taxon>Streptophyta</taxon>
        <taxon>Embryophyta</taxon>
        <taxon>Tracheophyta</taxon>
        <taxon>Spermatophyta</taxon>
        <taxon>Magnoliopsida</taxon>
        <taxon>eudicotyledons</taxon>
        <taxon>Gunneridae</taxon>
        <taxon>Pentapetalae</taxon>
        <taxon>asterids</taxon>
        <taxon>campanulids</taxon>
        <taxon>Asterales</taxon>
        <taxon>Asteraceae</taxon>
        <taxon>Asteroideae</taxon>
        <taxon>Heliantheae alliance</taxon>
        <taxon>Millerieae</taxon>
        <taxon>Smallanthus</taxon>
    </lineage>
</organism>
<evidence type="ECO:0000313" key="2">
    <source>
        <dbReference type="Proteomes" id="UP001056120"/>
    </source>
</evidence>
<reference evidence="2" key="1">
    <citation type="journal article" date="2022" name="Mol. Ecol. Resour.">
        <title>The genomes of chicory, endive, great burdock and yacon provide insights into Asteraceae palaeo-polyploidization history and plant inulin production.</title>
        <authorList>
            <person name="Fan W."/>
            <person name="Wang S."/>
            <person name="Wang H."/>
            <person name="Wang A."/>
            <person name="Jiang F."/>
            <person name="Liu H."/>
            <person name="Zhao H."/>
            <person name="Xu D."/>
            <person name="Zhang Y."/>
        </authorList>
    </citation>
    <scope>NUCLEOTIDE SEQUENCE [LARGE SCALE GENOMIC DNA]</scope>
    <source>
        <strain evidence="2">cv. Yunnan</strain>
    </source>
</reference>
<proteinExistence type="predicted"/>
<name>A0ACB9D6X9_9ASTR</name>
<accession>A0ACB9D6X9</accession>
<evidence type="ECO:0000313" key="1">
    <source>
        <dbReference type="EMBL" id="KAI3742359.1"/>
    </source>
</evidence>
<comment type="caution">
    <text evidence="1">The sequence shown here is derived from an EMBL/GenBank/DDBJ whole genome shotgun (WGS) entry which is preliminary data.</text>
</comment>
<protein>
    <submittedName>
        <fullName evidence="1">Uncharacterized protein</fullName>
    </submittedName>
</protein>
<reference evidence="1 2" key="2">
    <citation type="journal article" date="2022" name="Mol. Ecol. Resour.">
        <title>The genomes of chicory, endive, great burdock and yacon provide insights into Asteraceae paleo-polyploidization history and plant inulin production.</title>
        <authorList>
            <person name="Fan W."/>
            <person name="Wang S."/>
            <person name="Wang H."/>
            <person name="Wang A."/>
            <person name="Jiang F."/>
            <person name="Liu H."/>
            <person name="Zhao H."/>
            <person name="Xu D."/>
            <person name="Zhang Y."/>
        </authorList>
    </citation>
    <scope>NUCLEOTIDE SEQUENCE [LARGE SCALE GENOMIC DNA]</scope>
    <source>
        <strain evidence="2">cv. Yunnan</strain>
        <tissue evidence="1">Leaves</tissue>
    </source>
</reference>
<sequence>MPLADRNLKVLTSKSNSLCTGYHLDKITISYLLKRYPIKHLIQMIMKKTEKNKQNQNKKKTNMKKHKRIIKQLRSFTARSNLILCCASRFYIFFSEVSLLFVFILWFSFTILRWLLHPLHMNRYVFIHGLPDLRSQPMLLLMSTHNHAYFDMKFVLIHGSDEDLSLYVVLDVLALQRVCCFLFMRIEDKEASGLVVCPSHAHLRCVGSSQRFFIPRPPSFGTQRLKELAVKQLITMTPSMPKALIVFFIQRPHICMSHMLFQK</sequence>
<dbReference type="Proteomes" id="UP001056120">
    <property type="component" value="Linkage Group LG20"/>
</dbReference>
<gene>
    <name evidence="1" type="ORF">L1987_60039</name>
</gene>
<keyword evidence="2" id="KW-1185">Reference proteome</keyword>